<gene>
    <name evidence="3" type="ORF">Bequi_06890</name>
</gene>
<dbReference type="PROSITE" id="PS51273">
    <property type="entry name" value="GATASE_TYPE_1"/>
    <property type="match status" value="1"/>
</dbReference>
<dbReference type="InterPro" id="IPR029062">
    <property type="entry name" value="Class_I_gatase-like"/>
</dbReference>
<protein>
    <submittedName>
        <fullName evidence="3">Type 1 glutamine amidotransferase</fullName>
    </submittedName>
</protein>
<name>A0ABT0R127_9MICO</name>
<dbReference type="SUPFAM" id="SSF52317">
    <property type="entry name" value="Class I glutamine amidotransferase-like"/>
    <property type="match status" value="1"/>
</dbReference>
<feature type="domain" description="DJ-1/PfpI" evidence="2">
    <location>
        <begin position="2"/>
        <end position="151"/>
    </location>
</feature>
<dbReference type="PANTHER" id="PTHR42733:SF12">
    <property type="entry name" value="PROTEINASE"/>
    <property type="match status" value="1"/>
</dbReference>
<dbReference type="CDD" id="cd03134">
    <property type="entry name" value="GATase1_PfpI_like"/>
    <property type="match status" value="1"/>
</dbReference>
<dbReference type="InterPro" id="IPR006286">
    <property type="entry name" value="C56_PfpI-like"/>
</dbReference>
<sequence>MKALQDAGAKTVLLSAEEGTVVALQGDWDRGQEFPVDAPIAGAKAEDFDGLVIPGGTLNADSLRVDADAVALTKAFAAAGKPIASICHGPWVLIEAGLVDGLEMTSYTALETDLKNAGAKWKDAEVVTDRGITTSRNPDDLEAFNARLLEQFGA</sequence>
<evidence type="ECO:0000256" key="1">
    <source>
        <dbReference type="ARBA" id="ARBA00008542"/>
    </source>
</evidence>
<dbReference type="Gene3D" id="3.40.50.880">
    <property type="match status" value="1"/>
</dbReference>
<evidence type="ECO:0000313" key="3">
    <source>
        <dbReference type="EMBL" id="MCL6423113.1"/>
    </source>
</evidence>
<comment type="similarity">
    <text evidence="1">Belongs to the peptidase C56 family.</text>
</comment>
<reference evidence="3" key="1">
    <citation type="submission" date="2022-02" db="EMBL/GenBank/DDBJ databases">
        <authorList>
            <person name="Lee M."/>
            <person name="Kim S.-J."/>
            <person name="Jung M.-Y."/>
        </authorList>
    </citation>
    <scope>NUCLEOTIDE SEQUENCE</scope>
    <source>
        <strain evidence="3">JHP9</strain>
    </source>
</reference>
<dbReference type="EMBL" id="JAKNCJ010000002">
    <property type="protein sequence ID" value="MCL6423113.1"/>
    <property type="molecule type" value="Genomic_DNA"/>
</dbReference>
<keyword evidence="4" id="KW-1185">Reference proteome</keyword>
<keyword evidence="3" id="KW-0315">Glutamine amidotransferase</keyword>
<dbReference type="Pfam" id="PF01965">
    <property type="entry name" value="DJ-1_PfpI"/>
    <property type="match status" value="1"/>
</dbReference>
<dbReference type="PANTHER" id="PTHR42733">
    <property type="entry name" value="DJ-1 PROTEIN"/>
    <property type="match status" value="1"/>
</dbReference>
<proteinExistence type="inferred from homology"/>
<organism evidence="3 4">
    <name type="scientific">Brachybacterium equifaecis</name>
    <dbReference type="NCBI Taxonomy" id="2910770"/>
    <lineage>
        <taxon>Bacteria</taxon>
        <taxon>Bacillati</taxon>
        <taxon>Actinomycetota</taxon>
        <taxon>Actinomycetes</taxon>
        <taxon>Micrococcales</taxon>
        <taxon>Dermabacteraceae</taxon>
        <taxon>Brachybacterium</taxon>
    </lineage>
</organism>
<evidence type="ECO:0000313" key="4">
    <source>
        <dbReference type="Proteomes" id="UP001203761"/>
    </source>
</evidence>
<evidence type="ECO:0000259" key="2">
    <source>
        <dbReference type="Pfam" id="PF01965"/>
    </source>
</evidence>
<dbReference type="Proteomes" id="UP001203761">
    <property type="component" value="Unassembled WGS sequence"/>
</dbReference>
<accession>A0ABT0R127</accession>
<dbReference type="InterPro" id="IPR002818">
    <property type="entry name" value="DJ-1/PfpI"/>
</dbReference>
<comment type="caution">
    <text evidence="3">The sequence shown here is derived from an EMBL/GenBank/DDBJ whole genome shotgun (WGS) entry which is preliminary data.</text>
</comment>
<dbReference type="PROSITE" id="PS51276">
    <property type="entry name" value="PEPTIDASE_C56_PFPI"/>
    <property type="match status" value="1"/>
</dbReference>